<accession>A0ABY7FBK2</accession>
<feature type="domain" description="C2H2-type" evidence="10">
    <location>
        <begin position="166"/>
        <end position="193"/>
    </location>
</feature>
<evidence type="ECO:0000313" key="12">
    <source>
        <dbReference type="Proteomes" id="UP001164746"/>
    </source>
</evidence>
<dbReference type="PROSITE" id="PS00028">
    <property type="entry name" value="ZINC_FINGER_C2H2_1"/>
    <property type="match status" value="10"/>
</dbReference>
<feature type="domain" description="C2H2-type" evidence="10">
    <location>
        <begin position="235"/>
        <end position="262"/>
    </location>
</feature>
<evidence type="ECO:0000256" key="4">
    <source>
        <dbReference type="ARBA" id="ARBA00022771"/>
    </source>
</evidence>
<evidence type="ECO:0000313" key="11">
    <source>
        <dbReference type="EMBL" id="WAR18156.1"/>
    </source>
</evidence>
<evidence type="ECO:0000256" key="9">
    <source>
        <dbReference type="PROSITE-ProRule" id="PRU00042"/>
    </source>
</evidence>
<feature type="domain" description="C2H2-type" evidence="10">
    <location>
        <begin position="320"/>
        <end position="347"/>
    </location>
</feature>
<dbReference type="InterPro" id="IPR013087">
    <property type="entry name" value="Znf_C2H2_type"/>
</dbReference>
<keyword evidence="3" id="KW-0677">Repeat</keyword>
<evidence type="ECO:0000256" key="3">
    <source>
        <dbReference type="ARBA" id="ARBA00022737"/>
    </source>
</evidence>
<feature type="domain" description="C2H2-type" evidence="10">
    <location>
        <begin position="392"/>
        <end position="414"/>
    </location>
</feature>
<comment type="subcellular location">
    <subcellularLocation>
        <location evidence="1">Nucleus</location>
    </subcellularLocation>
</comment>
<dbReference type="SUPFAM" id="SSF57667">
    <property type="entry name" value="beta-beta-alpha zinc fingers"/>
    <property type="match status" value="6"/>
</dbReference>
<protein>
    <submittedName>
        <fullName evidence="11">ZN665-like protein</fullName>
    </submittedName>
</protein>
<evidence type="ECO:0000259" key="10">
    <source>
        <dbReference type="PROSITE" id="PS50157"/>
    </source>
</evidence>
<dbReference type="Pfam" id="PF00096">
    <property type="entry name" value="zf-C2H2"/>
    <property type="match status" value="6"/>
</dbReference>
<dbReference type="Gene3D" id="3.30.160.60">
    <property type="entry name" value="Classic Zinc Finger"/>
    <property type="match status" value="12"/>
</dbReference>
<keyword evidence="12" id="KW-1185">Reference proteome</keyword>
<evidence type="ECO:0000256" key="7">
    <source>
        <dbReference type="ARBA" id="ARBA00023163"/>
    </source>
</evidence>
<evidence type="ECO:0000256" key="2">
    <source>
        <dbReference type="ARBA" id="ARBA00022723"/>
    </source>
</evidence>
<keyword evidence="4 9" id="KW-0863">Zinc-finger</keyword>
<feature type="domain" description="C2H2-type" evidence="10">
    <location>
        <begin position="90"/>
        <end position="117"/>
    </location>
</feature>
<feature type="domain" description="C2H2-type" evidence="10">
    <location>
        <begin position="35"/>
        <end position="62"/>
    </location>
</feature>
<keyword evidence="6" id="KW-0805">Transcription regulation</keyword>
<gene>
    <name evidence="11" type="ORF">MAR_032750</name>
</gene>
<sequence>MMMMIFMIMHIMGDTSDINSFLISADVLESASKLFKCDLCLKYFSSNWKLKTHMRIHTGEKPFECHICKRLFNQKSSLGRHIMRHNKKIQPCPYCGKSFPTNTRLRRHLIIHTQERPFQCHVCLKRFNMRSELTDMDKTCGFCGKMFPSKYKLKRHLVIHTGERPYECQICHRRFNVNSNLKTHMITHVNVQKLTDCMTGFPCSLCGHVFRTIYPESVATMQETSKKGDMQLKVYVCDYCGKVLASKWKKDRHERTHTGERPYKCDVCFKLFKTREYVSVHRRNAHGGQANKPCQYCGKTFPTNARMRRHLLIHTGEKPFQCHVCQKRFNDKSNLKTHMITHMNTQFKILKYFIKWTSGKQGNKRCQHCGKFFPTNAKLKRHLEIHTGEKPFQCHVCQKRFNDKSNLNTHMATHVNVLYNI</sequence>
<dbReference type="EMBL" id="CP111021">
    <property type="protein sequence ID" value="WAR18156.1"/>
    <property type="molecule type" value="Genomic_DNA"/>
</dbReference>
<dbReference type="PANTHER" id="PTHR47772:SF13">
    <property type="entry name" value="GASTRULA ZINC FINGER PROTEIN XLCGF49.1-LIKE-RELATED"/>
    <property type="match status" value="1"/>
</dbReference>
<feature type="domain" description="C2H2-type" evidence="10">
    <location>
        <begin position="63"/>
        <end position="90"/>
    </location>
</feature>
<dbReference type="PROSITE" id="PS50157">
    <property type="entry name" value="ZINC_FINGER_C2H2_2"/>
    <property type="match status" value="11"/>
</dbReference>
<keyword evidence="2" id="KW-0479">Metal-binding</keyword>
<evidence type="ECO:0000256" key="6">
    <source>
        <dbReference type="ARBA" id="ARBA00023015"/>
    </source>
</evidence>
<keyword evidence="8" id="KW-0539">Nucleus</keyword>
<feature type="domain" description="C2H2-type" evidence="10">
    <location>
        <begin position="138"/>
        <end position="165"/>
    </location>
</feature>
<feature type="domain" description="C2H2-type" evidence="10">
    <location>
        <begin position="292"/>
        <end position="319"/>
    </location>
</feature>
<name>A0ABY7FBK2_MYAAR</name>
<organism evidence="11 12">
    <name type="scientific">Mya arenaria</name>
    <name type="common">Soft-shell clam</name>
    <dbReference type="NCBI Taxonomy" id="6604"/>
    <lineage>
        <taxon>Eukaryota</taxon>
        <taxon>Metazoa</taxon>
        <taxon>Spiralia</taxon>
        <taxon>Lophotrochozoa</taxon>
        <taxon>Mollusca</taxon>
        <taxon>Bivalvia</taxon>
        <taxon>Autobranchia</taxon>
        <taxon>Heteroconchia</taxon>
        <taxon>Euheterodonta</taxon>
        <taxon>Imparidentia</taxon>
        <taxon>Neoheterodontei</taxon>
        <taxon>Myida</taxon>
        <taxon>Myoidea</taxon>
        <taxon>Myidae</taxon>
        <taxon>Mya</taxon>
    </lineage>
</organism>
<feature type="domain" description="C2H2-type" evidence="10">
    <location>
        <begin position="263"/>
        <end position="291"/>
    </location>
</feature>
<dbReference type="Pfam" id="PF13894">
    <property type="entry name" value="zf-C2H2_4"/>
    <property type="match status" value="3"/>
</dbReference>
<keyword evidence="5" id="KW-0862">Zinc</keyword>
<evidence type="ECO:0000256" key="8">
    <source>
        <dbReference type="ARBA" id="ARBA00023242"/>
    </source>
</evidence>
<keyword evidence="7" id="KW-0804">Transcription</keyword>
<dbReference type="SMART" id="SM00355">
    <property type="entry name" value="ZnF_C2H2"/>
    <property type="match status" value="11"/>
</dbReference>
<dbReference type="InterPro" id="IPR050636">
    <property type="entry name" value="C2H2-ZF_domain-containing"/>
</dbReference>
<evidence type="ECO:0000256" key="1">
    <source>
        <dbReference type="ARBA" id="ARBA00004123"/>
    </source>
</evidence>
<evidence type="ECO:0000256" key="5">
    <source>
        <dbReference type="ARBA" id="ARBA00022833"/>
    </source>
</evidence>
<proteinExistence type="predicted"/>
<feature type="domain" description="C2H2-type" evidence="10">
    <location>
        <begin position="364"/>
        <end position="391"/>
    </location>
</feature>
<reference evidence="11" key="1">
    <citation type="submission" date="2022-11" db="EMBL/GenBank/DDBJ databases">
        <title>Centuries of genome instability and evolution in soft-shell clam transmissible cancer (bioRxiv).</title>
        <authorList>
            <person name="Hart S.F.M."/>
            <person name="Yonemitsu M.A."/>
            <person name="Giersch R.M."/>
            <person name="Beal B.F."/>
            <person name="Arriagada G."/>
            <person name="Davis B.W."/>
            <person name="Ostrander E.A."/>
            <person name="Goff S.P."/>
            <person name="Metzger M.J."/>
        </authorList>
    </citation>
    <scope>NUCLEOTIDE SEQUENCE</scope>
    <source>
        <strain evidence="11">MELC-2E11</strain>
        <tissue evidence="11">Siphon/mantle</tissue>
    </source>
</reference>
<dbReference type="InterPro" id="IPR036236">
    <property type="entry name" value="Znf_C2H2_sf"/>
</dbReference>
<dbReference type="Proteomes" id="UP001164746">
    <property type="component" value="Chromosome 10"/>
</dbReference>
<dbReference type="PANTHER" id="PTHR47772">
    <property type="entry name" value="ZINC FINGER PROTEIN 200"/>
    <property type="match status" value="1"/>
</dbReference>